<keyword evidence="1" id="KW-0732">Signal</keyword>
<evidence type="ECO:0000256" key="1">
    <source>
        <dbReference type="SAM" id="SignalP"/>
    </source>
</evidence>
<evidence type="ECO:0000313" key="2">
    <source>
        <dbReference type="EMBL" id="PCO06129.1"/>
    </source>
</evidence>
<reference evidence="2" key="1">
    <citation type="submission" date="2017-08" db="EMBL/GenBank/DDBJ databases">
        <title>Microbulbifer marisrubri sp. nov., a halophilic alphaproteobacterium isolated from marine sediment of the Yellow Sea, China.</title>
        <authorList>
            <person name="Zhang G."/>
            <person name="Xiong Q."/>
        </authorList>
    </citation>
    <scope>NUCLEOTIDE SEQUENCE [LARGE SCALE GENOMIC DNA]</scope>
    <source>
        <strain evidence="2">WRN-8</strain>
    </source>
</reference>
<proteinExistence type="predicted"/>
<feature type="chain" id="PRO_5045501137" description="Lipoprotein" evidence="1">
    <location>
        <begin position="25"/>
        <end position="226"/>
    </location>
</feature>
<gene>
    <name evidence="2" type="ORF">AWR36_009080</name>
</gene>
<dbReference type="Proteomes" id="UP000218427">
    <property type="component" value="Unassembled WGS sequence"/>
</dbReference>
<protein>
    <recommendedName>
        <fullName evidence="4">Lipoprotein</fullName>
    </recommendedName>
</protein>
<name>A0ABX4I142_9GAMM</name>
<accession>A0ABX4I142</accession>
<dbReference type="EMBL" id="LRFG02000002">
    <property type="protein sequence ID" value="PCO06129.1"/>
    <property type="molecule type" value="Genomic_DNA"/>
</dbReference>
<dbReference type="RefSeq" id="WP_067083875.1">
    <property type="nucleotide sequence ID" value="NZ_LRFG02000002.1"/>
</dbReference>
<organism evidence="2 3">
    <name type="scientific">Microbulbifer flavimaris</name>
    <dbReference type="NCBI Taxonomy" id="1781068"/>
    <lineage>
        <taxon>Bacteria</taxon>
        <taxon>Pseudomonadati</taxon>
        <taxon>Pseudomonadota</taxon>
        <taxon>Gammaproteobacteria</taxon>
        <taxon>Cellvibrionales</taxon>
        <taxon>Microbulbiferaceae</taxon>
        <taxon>Microbulbifer</taxon>
    </lineage>
</organism>
<keyword evidence="3" id="KW-1185">Reference proteome</keyword>
<evidence type="ECO:0000313" key="3">
    <source>
        <dbReference type="Proteomes" id="UP000218427"/>
    </source>
</evidence>
<feature type="signal peptide" evidence="1">
    <location>
        <begin position="1"/>
        <end position="24"/>
    </location>
</feature>
<comment type="caution">
    <text evidence="2">The sequence shown here is derived from an EMBL/GenBank/DDBJ whole genome shotgun (WGS) entry which is preliminary data.</text>
</comment>
<evidence type="ECO:0008006" key="4">
    <source>
        <dbReference type="Google" id="ProtNLM"/>
    </source>
</evidence>
<sequence>MIRFAARRLAMAGLLFVSTTSAQAQGFLGMGDDTPTPSVSLQSPSINLNIPMPVNSANLTLLLAQAGDGGSLTALKEAKLRRYRQHLQVALGSELRQFFLDEEVPLVEGRGQLSLGTDFRLTVVKQLGDMRSEGGVDLEQGNMEMSGTFTYRLIDAGGRTLQEESLDIDRLRLREKYLVRVQRGGNQVEDTTDQAILNLLSTLSGKVLARIDGDLEADELRDLVRD</sequence>